<sequence>MAETNTSISFFLIGMALGLYLPIFEAPVEFLNTYLGLLLIVVAIIIFVK</sequence>
<reference evidence="3" key="2">
    <citation type="submission" date="2021-03" db="EMBL/GenBank/DDBJ databases">
        <authorList>
            <person name="Jaffe A."/>
        </authorList>
    </citation>
    <scope>NUCLEOTIDE SEQUENCE</scope>
    <source>
        <strain evidence="3">RIFCSPLOWO2_01_FULL_43_13</strain>
    </source>
</reference>
<dbReference type="EMBL" id="JAGVWB010000040">
    <property type="protein sequence ID" value="MBS3058789.1"/>
    <property type="molecule type" value="Genomic_DNA"/>
</dbReference>
<dbReference type="AlphaFoldDB" id="A0A7J4JUQ1"/>
<keyword evidence="1" id="KW-0812">Transmembrane</keyword>
<protein>
    <submittedName>
        <fullName evidence="2">Uncharacterized protein</fullName>
    </submittedName>
</protein>
<evidence type="ECO:0000313" key="3">
    <source>
        <dbReference type="EMBL" id="MBS3058789.1"/>
    </source>
</evidence>
<name>A0A7J4JUQ1_9ARCH</name>
<dbReference type="Proteomes" id="UP000680185">
    <property type="component" value="Unassembled WGS sequence"/>
</dbReference>
<evidence type="ECO:0000313" key="4">
    <source>
        <dbReference type="Proteomes" id="UP000590964"/>
    </source>
</evidence>
<accession>A0A7J4JUQ1</accession>
<reference evidence="3" key="3">
    <citation type="submission" date="2021-05" db="EMBL/GenBank/DDBJ databases">
        <title>Protein family content uncovers lineage relationships and bacterial pathway maintenance mechanisms in DPANN archaea.</title>
        <authorList>
            <person name="Castelle C.J."/>
            <person name="Meheust R."/>
            <person name="Jaffe A.L."/>
            <person name="Seitz K."/>
            <person name="Gong X."/>
            <person name="Baker B.J."/>
            <person name="Banfield J.F."/>
        </authorList>
    </citation>
    <scope>NUCLEOTIDE SEQUENCE</scope>
    <source>
        <strain evidence="3">RIFCSPLOWO2_01_FULL_43_13</strain>
    </source>
</reference>
<evidence type="ECO:0000313" key="2">
    <source>
        <dbReference type="EMBL" id="HIH21503.1"/>
    </source>
</evidence>
<comment type="caution">
    <text evidence="2">The sequence shown here is derived from an EMBL/GenBank/DDBJ whole genome shotgun (WGS) entry which is preliminary data.</text>
</comment>
<gene>
    <name evidence="2" type="ORF">HA222_02465</name>
    <name evidence="3" type="ORF">J4478_05310</name>
</gene>
<dbReference type="Proteomes" id="UP000590964">
    <property type="component" value="Unassembled WGS sequence"/>
</dbReference>
<feature type="transmembrane region" description="Helical" evidence="1">
    <location>
        <begin position="30"/>
        <end position="48"/>
    </location>
</feature>
<reference evidence="4" key="1">
    <citation type="journal article" date="2020" name="bioRxiv">
        <title>A rank-normalized archaeal taxonomy based on genome phylogeny resolves widespread incomplete and uneven classifications.</title>
        <authorList>
            <person name="Rinke C."/>
            <person name="Chuvochina M."/>
            <person name="Mussig A.J."/>
            <person name="Chaumeil P.-A."/>
            <person name="Waite D.W."/>
            <person name="Whitman W.B."/>
            <person name="Parks D.H."/>
            <person name="Hugenholtz P."/>
        </authorList>
    </citation>
    <scope>NUCLEOTIDE SEQUENCE [LARGE SCALE GENOMIC DNA]</scope>
</reference>
<keyword evidence="1" id="KW-0472">Membrane</keyword>
<dbReference type="EMBL" id="DUFW01000036">
    <property type="protein sequence ID" value="HIH21503.1"/>
    <property type="molecule type" value="Genomic_DNA"/>
</dbReference>
<proteinExistence type="predicted"/>
<feature type="transmembrane region" description="Helical" evidence="1">
    <location>
        <begin position="7"/>
        <end position="24"/>
    </location>
</feature>
<organism evidence="2 4">
    <name type="scientific">Candidatus Iainarchaeum sp</name>
    <dbReference type="NCBI Taxonomy" id="3101447"/>
    <lineage>
        <taxon>Archaea</taxon>
        <taxon>Candidatus Iainarchaeota</taxon>
        <taxon>Candidatus Iainarchaeia</taxon>
        <taxon>Candidatus Iainarchaeales</taxon>
        <taxon>Candidatus Iainarchaeaceae</taxon>
        <taxon>Candidatus Iainarchaeum</taxon>
    </lineage>
</organism>
<evidence type="ECO:0000256" key="1">
    <source>
        <dbReference type="SAM" id="Phobius"/>
    </source>
</evidence>
<keyword evidence="1" id="KW-1133">Transmembrane helix</keyword>